<dbReference type="EMBL" id="BSXS01002923">
    <property type="protein sequence ID" value="GME80153.1"/>
    <property type="molecule type" value="Genomic_DNA"/>
</dbReference>
<keyword evidence="2" id="KW-1185">Reference proteome</keyword>
<evidence type="ECO:0000313" key="1">
    <source>
        <dbReference type="EMBL" id="GME80153.1"/>
    </source>
</evidence>
<organism evidence="1 2">
    <name type="scientific">Ambrosiozyma monospora</name>
    <name type="common">Yeast</name>
    <name type="synonym">Endomycopsis monosporus</name>
    <dbReference type="NCBI Taxonomy" id="43982"/>
    <lineage>
        <taxon>Eukaryota</taxon>
        <taxon>Fungi</taxon>
        <taxon>Dikarya</taxon>
        <taxon>Ascomycota</taxon>
        <taxon>Saccharomycotina</taxon>
        <taxon>Pichiomycetes</taxon>
        <taxon>Pichiales</taxon>
        <taxon>Pichiaceae</taxon>
        <taxon>Ambrosiozyma</taxon>
    </lineage>
</organism>
<accession>A0ACB5T2T1</accession>
<protein>
    <submittedName>
        <fullName evidence="1">Unnamed protein product</fullName>
    </submittedName>
</protein>
<dbReference type="Proteomes" id="UP001165064">
    <property type="component" value="Unassembled WGS sequence"/>
</dbReference>
<comment type="caution">
    <text evidence="1">The sequence shown here is derived from an EMBL/GenBank/DDBJ whole genome shotgun (WGS) entry which is preliminary data.</text>
</comment>
<evidence type="ECO:0000313" key="2">
    <source>
        <dbReference type="Proteomes" id="UP001165064"/>
    </source>
</evidence>
<name>A0ACB5T2T1_AMBMO</name>
<reference evidence="1" key="1">
    <citation type="submission" date="2023-04" db="EMBL/GenBank/DDBJ databases">
        <title>Ambrosiozyma monospora NBRC 10751.</title>
        <authorList>
            <person name="Ichikawa N."/>
            <person name="Sato H."/>
            <person name="Tonouchi N."/>
        </authorList>
    </citation>
    <scope>NUCLEOTIDE SEQUENCE</scope>
    <source>
        <strain evidence="1">NBRC 10751</strain>
    </source>
</reference>
<proteinExistence type="predicted"/>
<gene>
    <name evidence="1" type="ORF">Amon02_000431100</name>
</gene>
<sequence length="203" mass="22192">MNSTTDTESSKTTAPTPQGAESIQTQSPTTPTQENKRDQQEQIPESLQLFNKLLSQLTPEQIESKPVSDFLKQQKESPFNGSGNGNNADGKVGKVTILDKIPSYDWEILSVTFESIFNEYTNEMREVNQELEDVDNVCYLESLRQDLLSSVNVIKSTMYKFDESPNNEKGGNGDGESNKNAASSGATSTTVTGTTTSGAFEKA</sequence>